<evidence type="ECO:0000313" key="1">
    <source>
        <dbReference type="EMBL" id="SVD66527.1"/>
    </source>
</evidence>
<protein>
    <submittedName>
        <fullName evidence="1">Uncharacterized protein</fullName>
    </submittedName>
</protein>
<proteinExistence type="predicted"/>
<gene>
    <name evidence="1" type="ORF">METZ01_LOCUS419381</name>
</gene>
<organism evidence="1">
    <name type="scientific">marine metagenome</name>
    <dbReference type="NCBI Taxonomy" id="408172"/>
    <lineage>
        <taxon>unclassified sequences</taxon>
        <taxon>metagenomes</taxon>
        <taxon>ecological metagenomes</taxon>
    </lineage>
</organism>
<dbReference type="AlphaFoldDB" id="A0A382X5P6"/>
<name>A0A382X5P6_9ZZZZ</name>
<accession>A0A382X5P6</accession>
<dbReference type="SUPFAM" id="SSF48452">
    <property type="entry name" value="TPR-like"/>
    <property type="match status" value="1"/>
</dbReference>
<dbReference type="InterPro" id="IPR011990">
    <property type="entry name" value="TPR-like_helical_dom_sf"/>
</dbReference>
<dbReference type="Gene3D" id="1.25.40.10">
    <property type="entry name" value="Tetratricopeptide repeat domain"/>
    <property type="match status" value="1"/>
</dbReference>
<dbReference type="EMBL" id="UINC01165241">
    <property type="protein sequence ID" value="SVD66527.1"/>
    <property type="molecule type" value="Genomic_DNA"/>
</dbReference>
<dbReference type="NCBIfam" id="NF047558">
    <property type="entry name" value="TPR_END_plus"/>
    <property type="match status" value="1"/>
</dbReference>
<reference evidence="1" key="1">
    <citation type="submission" date="2018-05" db="EMBL/GenBank/DDBJ databases">
        <authorList>
            <person name="Lanie J.A."/>
            <person name="Ng W.-L."/>
            <person name="Kazmierczak K.M."/>
            <person name="Andrzejewski T.M."/>
            <person name="Davidsen T.M."/>
            <person name="Wayne K.J."/>
            <person name="Tettelin H."/>
            <person name="Glass J.I."/>
            <person name="Rusch D."/>
            <person name="Podicherti R."/>
            <person name="Tsui H.-C.T."/>
            <person name="Winkler M.E."/>
        </authorList>
    </citation>
    <scope>NUCLEOTIDE SEQUENCE</scope>
</reference>
<sequence>MLEDSTARQPLSNKEKRDLDVEIGFLEGLTKRDPQYVEALQLLGDNYTKRDRFHDGLTVDEHLSRLLPEDPMVYYNLACSYSLTDRIDESITALIKAVHLGYDDSQWMDTDPDLNNVRTDPRYQRIRRQLEVKFSSH</sequence>